<dbReference type="eggNOG" id="ENOG502SAVW">
    <property type="taxonomic scope" value="Eukaryota"/>
</dbReference>
<dbReference type="PANTHER" id="PTHR37611">
    <property type="entry name" value="VIRUS-SPECIFIC-SIGNALING-PATHWAY REGULATED PROTEIN-RELATED"/>
    <property type="match status" value="1"/>
</dbReference>
<proteinExistence type="predicted"/>
<reference evidence="1 2" key="1">
    <citation type="journal article" date="2012" name="Nature">
        <title>Repeated polyploidization of Gossypium genomes and the evolution of spinnable cotton fibres.</title>
        <authorList>
            <person name="Paterson A.H."/>
            <person name="Wendel J.F."/>
            <person name="Gundlach H."/>
            <person name="Guo H."/>
            <person name="Jenkins J."/>
            <person name="Jin D."/>
            <person name="Llewellyn D."/>
            <person name="Showmaker K.C."/>
            <person name="Shu S."/>
            <person name="Udall J."/>
            <person name="Yoo M.J."/>
            <person name="Byers R."/>
            <person name="Chen W."/>
            <person name="Doron-Faigenboim A."/>
            <person name="Duke M.V."/>
            <person name="Gong L."/>
            <person name="Grimwood J."/>
            <person name="Grover C."/>
            <person name="Grupp K."/>
            <person name="Hu G."/>
            <person name="Lee T.H."/>
            <person name="Li J."/>
            <person name="Lin L."/>
            <person name="Liu T."/>
            <person name="Marler B.S."/>
            <person name="Page J.T."/>
            <person name="Roberts A.W."/>
            <person name="Romanel E."/>
            <person name="Sanders W.S."/>
            <person name="Szadkowski E."/>
            <person name="Tan X."/>
            <person name="Tang H."/>
            <person name="Xu C."/>
            <person name="Wang J."/>
            <person name="Wang Z."/>
            <person name="Zhang D."/>
            <person name="Zhang L."/>
            <person name="Ashrafi H."/>
            <person name="Bedon F."/>
            <person name="Bowers J.E."/>
            <person name="Brubaker C.L."/>
            <person name="Chee P.W."/>
            <person name="Das S."/>
            <person name="Gingle A.R."/>
            <person name="Haigler C.H."/>
            <person name="Harker D."/>
            <person name="Hoffmann L.V."/>
            <person name="Hovav R."/>
            <person name="Jones D.C."/>
            <person name="Lemke C."/>
            <person name="Mansoor S."/>
            <person name="ur Rahman M."/>
            <person name="Rainville L.N."/>
            <person name="Rambani A."/>
            <person name="Reddy U.K."/>
            <person name="Rong J.K."/>
            <person name="Saranga Y."/>
            <person name="Scheffler B.E."/>
            <person name="Scheffler J.A."/>
            <person name="Stelly D.M."/>
            <person name="Triplett B.A."/>
            <person name="Van Deynze A."/>
            <person name="Vaslin M.F."/>
            <person name="Waghmare V.N."/>
            <person name="Walford S.A."/>
            <person name="Wright R.J."/>
            <person name="Zaki E.A."/>
            <person name="Zhang T."/>
            <person name="Dennis E.S."/>
            <person name="Mayer K.F."/>
            <person name="Peterson D.G."/>
            <person name="Rokhsar D.S."/>
            <person name="Wang X."/>
            <person name="Schmutz J."/>
        </authorList>
    </citation>
    <scope>NUCLEOTIDE SEQUENCE [LARGE SCALE GENOMIC DNA]</scope>
</reference>
<protein>
    <submittedName>
        <fullName evidence="1">Uncharacterized protein</fullName>
    </submittedName>
</protein>
<dbReference type="EMBL" id="CM001741">
    <property type="protein sequence ID" value="KJB12783.1"/>
    <property type="molecule type" value="Genomic_DNA"/>
</dbReference>
<dbReference type="AlphaFoldDB" id="A0A0D2NHT6"/>
<dbReference type="STRING" id="29730.A0A0D2NHT6"/>
<dbReference type="Gramene" id="KJB12783">
    <property type="protein sequence ID" value="KJB12783"/>
    <property type="gene ID" value="B456_002G040900"/>
</dbReference>
<accession>A0A0D2NHT6</accession>
<dbReference type="OMA" id="EIRMANT"/>
<organism evidence="1 2">
    <name type="scientific">Gossypium raimondii</name>
    <name type="common">Peruvian cotton</name>
    <name type="synonym">Gossypium klotzschianum subsp. raimondii</name>
    <dbReference type="NCBI Taxonomy" id="29730"/>
    <lineage>
        <taxon>Eukaryota</taxon>
        <taxon>Viridiplantae</taxon>
        <taxon>Streptophyta</taxon>
        <taxon>Embryophyta</taxon>
        <taxon>Tracheophyta</taxon>
        <taxon>Spermatophyta</taxon>
        <taxon>Magnoliopsida</taxon>
        <taxon>eudicotyledons</taxon>
        <taxon>Gunneridae</taxon>
        <taxon>Pentapetalae</taxon>
        <taxon>rosids</taxon>
        <taxon>malvids</taxon>
        <taxon>Malvales</taxon>
        <taxon>Malvaceae</taxon>
        <taxon>Malvoideae</taxon>
        <taxon>Gossypium</taxon>
    </lineage>
</organism>
<keyword evidence="2" id="KW-1185">Reference proteome</keyword>
<evidence type="ECO:0000313" key="2">
    <source>
        <dbReference type="Proteomes" id="UP000032304"/>
    </source>
</evidence>
<name>A0A0D2NHT6_GOSRA</name>
<sequence>MALLFKEKPVLVDGSDAMEEIEVPKMDTAILMSLLDESHCEEYYNEEQVNSLMESFEAEIRMANTGSCSVEGDIQSNDCFEWTEMETVPSSPSDDMNWYLEDQVEGISMDELVQSGNDFAFNCYEIPFENGCASSLWQETYDTAIYN</sequence>
<dbReference type="PANTHER" id="PTHR37611:SF2">
    <property type="entry name" value="VIRUS-SPECIFIC-SIGNALING-PATHWAY REGULATED PROTEIN-RELATED"/>
    <property type="match status" value="1"/>
</dbReference>
<dbReference type="Proteomes" id="UP000032304">
    <property type="component" value="Chromosome 2"/>
</dbReference>
<gene>
    <name evidence="1" type="ORF">B456_002G040900</name>
</gene>
<evidence type="ECO:0000313" key="1">
    <source>
        <dbReference type="EMBL" id="KJB12783.1"/>
    </source>
</evidence>